<dbReference type="InterPro" id="IPR039272">
    <property type="entry name" value="CLEC16A/TT9"/>
</dbReference>
<dbReference type="PANTHER" id="PTHR21481">
    <property type="entry name" value="PROTEIN CLEC16A"/>
    <property type="match status" value="1"/>
</dbReference>
<dbReference type="PANTHER" id="PTHR21481:SF0">
    <property type="entry name" value="PROTEIN CLEC16A"/>
    <property type="match status" value="1"/>
</dbReference>
<feature type="compositionally biased region" description="Polar residues" evidence="1">
    <location>
        <begin position="42"/>
        <end position="53"/>
    </location>
</feature>
<feature type="compositionally biased region" description="Basic and acidic residues" evidence="1">
    <location>
        <begin position="361"/>
        <end position="371"/>
    </location>
</feature>
<dbReference type="GO" id="GO:0007034">
    <property type="term" value="P:vacuolar transport"/>
    <property type="evidence" value="ECO:0007669"/>
    <property type="project" value="TreeGrafter"/>
</dbReference>
<organism evidence="2">
    <name type="scientific">Attheya septentrionalis</name>
    <dbReference type="NCBI Taxonomy" id="420275"/>
    <lineage>
        <taxon>Eukaryota</taxon>
        <taxon>Sar</taxon>
        <taxon>Stramenopiles</taxon>
        <taxon>Ochrophyta</taxon>
        <taxon>Bacillariophyta</taxon>
        <taxon>Coscinodiscophyceae</taxon>
        <taxon>Chaetocerotophycidae</taxon>
        <taxon>Chaetocerotales</taxon>
        <taxon>Attheyaceae</taxon>
        <taxon>Attheya</taxon>
    </lineage>
</organism>
<accession>A0A7S2UK59</accession>
<name>A0A7S2UK59_9STRA</name>
<feature type="region of interest" description="Disordered" evidence="1">
    <location>
        <begin position="483"/>
        <end position="504"/>
    </location>
</feature>
<evidence type="ECO:0000256" key="1">
    <source>
        <dbReference type="SAM" id="MobiDB-lite"/>
    </source>
</evidence>
<protein>
    <submittedName>
        <fullName evidence="2">Uncharacterized protein</fullName>
    </submittedName>
</protein>
<dbReference type="AlphaFoldDB" id="A0A7S2UK59"/>
<dbReference type="GO" id="GO:0005794">
    <property type="term" value="C:Golgi apparatus"/>
    <property type="evidence" value="ECO:0007669"/>
    <property type="project" value="TreeGrafter"/>
</dbReference>
<feature type="compositionally biased region" description="Polar residues" evidence="1">
    <location>
        <begin position="16"/>
        <end position="33"/>
    </location>
</feature>
<dbReference type="GO" id="GO:0005770">
    <property type="term" value="C:late endosome"/>
    <property type="evidence" value="ECO:0007669"/>
    <property type="project" value="TreeGrafter"/>
</dbReference>
<feature type="region of interest" description="Disordered" evidence="1">
    <location>
        <begin position="350"/>
        <end position="371"/>
    </location>
</feature>
<dbReference type="GO" id="GO:0016197">
    <property type="term" value="P:endosomal transport"/>
    <property type="evidence" value="ECO:0007669"/>
    <property type="project" value="TreeGrafter"/>
</dbReference>
<proteinExistence type="predicted"/>
<gene>
    <name evidence="2" type="ORF">ASEP1449_LOCUS14057</name>
</gene>
<feature type="region of interest" description="Disordered" evidence="1">
    <location>
        <begin position="1"/>
        <end position="53"/>
    </location>
</feature>
<reference evidence="2" key="1">
    <citation type="submission" date="2021-01" db="EMBL/GenBank/DDBJ databases">
        <authorList>
            <person name="Corre E."/>
            <person name="Pelletier E."/>
            <person name="Niang G."/>
            <person name="Scheremetjew M."/>
            <person name="Finn R."/>
            <person name="Kale V."/>
            <person name="Holt S."/>
            <person name="Cochrane G."/>
            <person name="Meng A."/>
            <person name="Brown T."/>
            <person name="Cohen L."/>
        </authorList>
    </citation>
    <scope>NUCLEOTIDE SEQUENCE</scope>
    <source>
        <strain evidence="2">CCMP2084</strain>
    </source>
</reference>
<sequence length="930" mass="101396">MESGDQETNVKDDDSLANSTEDGGSVKVNTSDKLLQDKNKKTPNVSAPSMSLHNAESLPLRERLAIARHVCTPSRVEGLVVPICTKLGNLCHKLEDSVRSLDSLHEKKATRIQVVQIQARDRIVDNFKLLVGDLQDEILLLEDVLKVGLISLNEQIIERLLAVVIYPILLQPLLLYSKGFHAQSRRAANESSSSVNTTTDSSSLNSAGVPAIFSNPFSVESLLNSLERSGLMGDDDDVNTTTSSSKQSDDSDAALESAPAKTALFGLTAMFQFISNQPLLRLIVTALFHPLSPESKGGRMIRTKPDVAFMRADGKAHVRVEPKVILGSNLGDMFDLQAREAYNFGRLTGDELEEGTTPQAEIERSDEPPKMGDETCVFVLSPALAEILVGEHSGTRPNPYREVILSALAGTNGMTALHAVAVMAISAIVSPIEGGFASDVIFGVGVAIDDDTPDADGDTPIEVDTKSNGKKKRFRTKMFKKGDTSKMIPEGKSEENSGTNSQTGPSFVDEVVGALISSVISATMTSAGVWSMQYDRIAGHALLAIVMDNGFAMKRSLKLLEQRRHQSASFLSQLPLHIDKSRQSLETKVDLIMDQIFHDPLCKLETSVVEHVIQPGKNYRKDNDNFFLPVALQVSLDDLCHHLISNSAPEKNGDPPEDEILRSSANSAVAHIQLDALFSLLEGVSRSDQSAAYKELHQKLNCDSDSNDDDVSRSFFAPLSTSLRSALVDEDITESDSESNKITKPQHGTVLTLVGKEAFPCVCEVSSEGAHLFSDMGSSVVADGVKWQSLYLVFLGSFLILVEPDQGGPKDGRIISSCRLSCLTVEKDVILEENNASPARRLLLLHKSLDPLAPGIFHVDDFSQSAYEPYVGIDFTNSSLDLWFENEKSASGAFQQLIVKINKIRSKRGSRLRQFLAQENMLRDSDLFGN</sequence>
<feature type="region of interest" description="Disordered" evidence="1">
    <location>
        <begin position="231"/>
        <end position="253"/>
    </location>
</feature>
<evidence type="ECO:0000313" key="2">
    <source>
        <dbReference type="EMBL" id="CAD9822223.1"/>
    </source>
</evidence>
<dbReference type="EMBL" id="HBHQ01020859">
    <property type="protein sequence ID" value="CAD9822223.1"/>
    <property type="molecule type" value="Transcribed_RNA"/>
</dbReference>
<dbReference type="GO" id="GO:1901096">
    <property type="term" value="P:regulation of autophagosome maturation"/>
    <property type="evidence" value="ECO:0007669"/>
    <property type="project" value="TreeGrafter"/>
</dbReference>
<feature type="compositionally biased region" description="Basic and acidic residues" evidence="1">
    <location>
        <begin position="483"/>
        <end position="495"/>
    </location>
</feature>